<feature type="domain" description="Glycosyltransferase 2-like" evidence="1">
    <location>
        <begin position="6"/>
        <end position="142"/>
    </location>
</feature>
<dbReference type="OrthoDB" id="9802649at2"/>
<dbReference type="eggNOG" id="COG0463">
    <property type="taxonomic scope" value="Bacteria"/>
</dbReference>
<organism evidence="2 3">
    <name type="scientific">Thioclava atlantica</name>
    <dbReference type="NCBI Taxonomy" id="1317124"/>
    <lineage>
        <taxon>Bacteria</taxon>
        <taxon>Pseudomonadati</taxon>
        <taxon>Pseudomonadota</taxon>
        <taxon>Alphaproteobacteria</taxon>
        <taxon>Rhodobacterales</taxon>
        <taxon>Paracoccaceae</taxon>
        <taxon>Thioclava</taxon>
    </lineage>
</organism>
<proteinExistence type="predicted"/>
<dbReference type="InterPro" id="IPR029044">
    <property type="entry name" value="Nucleotide-diphossugar_trans"/>
</dbReference>
<dbReference type="InterPro" id="IPR001173">
    <property type="entry name" value="Glyco_trans_2-like"/>
</dbReference>
<evidence type="ECO:0000313" key="2">
    <source>
        <dbReference type="EMBL" id="KFE35136.1"/>
    </source>
</evidence>
<dbReference type="Proteomes" id="UP000028607">
    <property type="component" value="Unassembled WGS sequence"/>
</dbReference>
<reference evidence="2 3" key="2">
    <citation type="journal article" date="2015" name="Antonie Van Leeuwenhoek">
        <title>Thioclava indica sp. nov., isolated from surface seawater of the Indian Ocean.</title>
        <authorList>
            <person name="Liu Y."/>
            <person name="Lai Q."/>
            <person name="Du J."/>
            <person name="Xu H."/>
            <person name="Jiang L."/>
            <person name="Shao Z."/>
        </authorList>
    </citation>
    <scope>NUCLEOTIDE SEQUENCE [LARGE SCALE GENOMIC DNA]</scope>
    <source>
        <strain evidence="2 3">13D2W-2</strain>
    </source>
</reference>
<dbReference type="EMBL" id="AQRC01000006">
    <property type="protein sequence ID" value="KFE35136.1"/>
    <property type="molecule type" value="Genomic_DNA"/>
</dbReference>
<name>A0A085TWN9_9RHOB</name>
<comment type="caution">
    <text evidence="2">The sequence shown here is derived from an EMBL/GenBank/DDBJ whole genome shotgun (WGS) entry which is preliminary data.</text>
</comment>
<accession>A0A085TWN9</accession>
<dbReference type="GO" id="GO:0016740">
    <property type="term" value="F:transferase activity"/>
    <property type="evidence" value="ECO:0007669"/>
    <property type="project" value="UniProtKB-KW"/>
</dbReference>
<dbReference type="STRING" id="1317124.DW2_09181"/>
<evidence type="ECO:0000259" key="1">
    <source>
        <dbReference type="Pfam" id="PF00535"/>
    </source>
</evidence>
<sequence>MARVTILMAICRPGPELAEQLASLAAQTHRDWRLIVSDDGSDAAARDLLADFATTGHDVAVFDGPRRGAGANFHSLLLRARELGAQGYLAFSDQDDVWLPEKLERAVAALDGQGGPALYCSRTFVTRADLSDPRPSAPRPRPLGFRNALVQNVAAGNTIVLNPASAALVVEAAAESEAIHKHDWWIYQLLSGIGATLIHDDRPSLYYRQHAGNAEGANLSLGAKLDRLRRLRRGEWRDWTGRALAALEPARHRMTPENRALLDAFVAMRDAPLPGRLTQFARLRLYRQSRAGTVALWIATLFRLI</sequence>
<dbReference type="Gene3D" id="3.90.550.10">
    <property type="entry name" value="Spore Coat Polysaccharide Biosynthesis Protein SpsA, Chain A"/>
    <property type="match status" value="1"/>
</dbReference>
<dbReference type="PATRIC" id="fig|1317124.6.peg.1864"/>
<keyword evidence="3" id="KW-1185">Reference proteome</keyword>
<dbReference type="Pfam" id="PF00535">
    <property type="entry name" value="Glycos_transf_2"/>
    <property type="match status" value="1"/>
</dbReference>
<reference evidence="3" key="1">
    <citation type="submission" date="2013-04" db="EMBL/GenBank/DDBJ databases">
        <title>Thioclava sp. 13D2W-2 Genome Sequencing.</title>
        <authorList>
            <person name="Lai Q."/>
            <person name="Li G."/>
            <person name="Shao Z."/>
        </authorList>
    </citation>
    <scope>NUCLEOTIDE SEQUENCE [LARGE SCALE GENOMIC DNA]</scope>
    <source>
        <strain evidence="3">13D2W-2</strain>
    </source>
</reference>
<protein>
    <submittedName>
        <fullName evidence="2">Glycosyl transferase family protein</fullName>
    </submittedName>
</protein>
<gene>
    <name evidence="2" type="ORF">DW2_09181</name>
</gene>
<evidence type="ECO:0000313" key="3">
    <source>
        <dbReference type="Proteomes" id="UP000028607"/>
    </source>
</evidence>
<keyword evidence="2" id="KW-0808">Transferase</keyword>
<dbReference type="SUPFAM" id="SSF53448">
    <property type="entry name" value="Nucleotide-diphospho-sugar transferases"/>
    <property type="match status" value="1"/>
</dbReference>
<dbReference type="RefSeq" id="WP_038145645.1">
    <property type="nucleotide sequence ID" value="NZ_AQRC01000006.1"/>
</dbReference>
<dbReference type="AlphaFoldDB" id="A0A085TWN9"/>